<dbReference type="InterPro" id="IPR011701">
    <property type="entry name" value="MFS"/>
</dbReference>
<accession>A0A7H0I540</accession>
<reference evidence="11 12" key="1">
    <citation type="submission" date="2020-08" db="EMBL/GenBank/DDBJ databases">
        <title>A novel species.</title>
        <authorList>
            <person name="Gao J."/>
        </authorList>
    </citation>
    <scope>NUCLEOTIDE SEQUENCE [LARGE SCALE GENOMIC DNA]</scope>
    <source>
        <strain evidence="11 12">CRPJ-33</strain>
        <plasmid evidence="11 12">unnamed2</plasmid>
    </source>
</reference>
<feature type="transmembrane region" description="Helical" evidence="9">
    <location>
        <begin position="372"/>
        <end position="398"/>
    </location>
</feature>
<keyword evidence="3" id="KW-1003">Cell membrane</keyword>
<dbReference type="EMBL" id="CP060826">
    <property type="protein sequence ID" value="QNP67906.1"/>
    <property type="molecule type" value="Genomic_DNA"/>
</dbReference>
<feature type="compositionally biased region" description="Basic and acidic residues" evidence="8">
    <location>
        <begin position="527"/>
        <end position="537"/>
    </location>
</feature>
<feature type="transmembrane region" description="Helical" evidence="9">
    <location>
        <begin position="214"/>
        <end position="234"/>
    </location>
</feature>
<dbReference type="RefSeq" id="WP_187744949.1">
    <property type="nucleotide sequence ID" value="NZ_CP060826.1"/>
</dbReference>
<dbReference type="Pfam" id="PF07690">
    <property type="entry name" value="MFS_1"/>
    <property type="match status" value="1"/>
</dbReference>
<name>A0A7H0I540_9ACTN</name>
<comment type="subcellular location">
    <subcellularLocation>
        <location evidence="1">Cell membrane</location>
        <topology evidence="1">Multi-pass membrane protein</topology>
    </subcellularLocation>
</comment>
<dbReference type="PROSITE" id="PS50850">
    <property type="entry name" value="MFS"/>
    <property type="match status" value="1"/>
</dbReference>
<dbReference type="PANTHER" id="PTHR42718">
    <property type="entry name" value="MAJOR FACILITATOR SUPERFAMILY MULTIDRUG TRANSPORTER MFSC"/>
    <property type="match status" value="1"/>
</dbReference>
<keyword evidence="7" id="KW-0046">Antibiotic resistance</keyword>
<dbReference type="SUPFAM" id="SSF103473">
    <property type="entry name" value="MFS general substrate transporter"/>
    <property type="match status" value="1"/>
</dbReference>
<evidence type="ECO:0000256" key="2">
    <source>
        <dbReference type="ARBA" id="ARBA00022448"/>
    </source>
</evidence>
<evidence type="ECO:0000313" key="12">
    <source>
        <dbReference type="Proteomes" id="UP000516230"/>
    </source>
</evidence>
<keyword evidence="4 9" id="KW-0812">Transmembrane</keyword>
<feature type="region of interest" description="Disordered" evidence="8">
    <location>
        <begin position="1"/>
        <end position="20"/>
    </location>
</feature>
<dbReference type="Gene3D" id="1.20.1250.20">
    <property type="entry name" value="MFS general substrate transporter like domains"/>
    <property type="match status" value="1"/>
</dbReference>
<feature type="transmembrane region" description="Helical" evidence="9">
    <location>
        <begin position="180"/>
        <end position="202"/>
    </location>
</feature>
<feature type="transmembrane region" description="Helical" evidence="9">
    <location>
        <begin position="318"/>
        <end position="335"/>
    </location>
</feature>
<feature type="transmembrane region" description="Helical" evidence="9">
    <location>
        <begin position="482"/>
        <end position="502"/>
    </location>
</feature>
<evidence type="ECO:0000256" key="1">
    <source>
        <dbReference type="ARBA" id="ARBA00004651"/>
    </source>
</evidence>
<feature type="transmembrane region" description="Helical" evidence="9">
    <location>
        <begin position="347"/>
        <end position="366"/>
    </location>
</feature>
<keyword evidence="11" id="KW-0614">Plasmid</keyword>
<feature type="transmembrane region" description="Helical" evidence="9">
    <location>
        <begin position="419"/>
        <end position="437"/>
    </location>
</feature>
<gene>
    <name evidence="11" type="ORF">IAG43_33740</name>
</gene>
<keyword evidence="5 9" id="KW-1133">Transmembrane helix</keyword>
<sequence length="537" mass="55211">MTEASEPHTIADRKDATAGPTPHPQRWLILSALCLAVLLVLLDNTVLTVAIPSMTESLNASTASIQWVMNGYTLAVGGLLMTTGSLADRIGRRKALLIGVALFTLFSGVASMADSPAQLIAGRIGMGVGAALLMPSTLAVLMQVFPEKERPKAIGVWTAVGAVGVALGPVLGGFMLNHFWWGSVLLINVPVGLAALITMIVLVPESRDPQVRKIDVPGVVLSILMSVGLVYAIISVPEHGWSSVHVVVPFTVGAVSLVSFAYWERRCAEPMLDVSLFRNPAFSGAVSSTALTYVALAGSLFLFTQYLQFVMDYSPLEAGLGVVPMALALMMVTAFGPKLAEKIGTPATMTTGLSLMGAGLLILSMLDRDSGYGLALAGLAVMGAGAGIAMPTASNALVSSIPVERAGVAGGLNSTMQEFGSACGIAVMGSFAAALFASRVPDSIPEDATDSVGEALGVAARGDDPALLIQQVGEAFASGISVSMRIGAALAIAAGVLAWALLRRNSVPPEEAAPQGDEVPAQASAAEAERKDTSGVS</sequence>
<dbReference type="InterPro" id="IPR020846">
    <property type="entry name" value="MFS_dom"/>
</dbReference>
<evidence type="ECO:0000256" key="7">
    <source>
        <dbReference type="ARBA" id="ARBA00023251"/>
    </source>
</evidence>
<evidence type="ECO:0000256" key="4">
    <source>
        <dbReference type="ARBA" id="ARBA00022692"/>
    </source>
</evidence>
<dbReference type="Proteomes" id="UP000516230">
    <property type="component" value="Plasmid unnamed2"/>
</dbReference>
<feature type="transmembrane region" description="Helical" evidence="9">
    <location>
        <begin position="284"/>
        <end position="306"/>
    </location>
</feature>
<dbReference type="PANTHER" id="PTHR42718:SF42">
    <property type="entry name" value="EXPORT PROTEIN"/>
    <property type="match status" value="1"/>
</dbReference>
<dbReference type="KEGG" id="sgj:IAG43_33740"/>
<dbReference type="Gene3D" id="1.20.1720.10">
    <property type="entry name" value="Multidrug resistance protein D"/>
    <property type="match status" value="1"/>
</dbReference>
<feature type="transmembrane region" description="Helical" evidence="9">
    <location>
        <begin position="63"/>
        <end position="83"/>
    </location>
</feature>
<keyword evidence="2" id="KW-0813">Transport</keyword>
<evidence type="ECO:0000256" key="8">
    <source>
        <dbReference type="SAM" id="MobiDB-lite"/>
    </source>
</evidence>
<feature type="compositionally biased region" description="Basic and acidic residues" evidence="8">
    <location>
        <begin position="1"/>
        <end position="16"/>
    </location>
</feature>
<dbReference type="GO" id="GO:0046677">
    <property type="term" value="P:response to antibiotic"/>
    <property type="evidence" value="ECO:0007669"/>
    <property type="project" value="UniProtKB-KW"/>
</dbReference>
<proteinExistence type="predicted"/>
<evidence type="ECO:0000256" key="5">
    <source>
        <dbReference type="ARBA" id="ARBA00022989"/>
    </source>
</evidence>
<dbReference type="GO" id="GO:0022857">
    <property type="term" value="F:transmembrane transporter activity"/>
    <property type="evidence" value="ECO:0007669"/>
    <property type="project" value="InterPro"/>
</dbReference>
<organism evidence="11 12">
    <name type="scientific">Streptomyces genisteinicus</name>
    <dbReference type="NCBI Taxonomy" id="2768068"/>
    <lineage>
        <taxon>Bacteria</taxon>
        <taxon>Bacillati</taxon>
        <taxon>Actinomycetota</taxon>
        <taxon>Actinomycetes</taxon>
        <taxon>Kitasatosporales</taxon>
        <taxon>Streptomycetaceae</taxon>
        <taxon>Streptomyces</taxon>
    </lineage>
</organism>
<feature type="region of interest" description="Disordered" evidence="8">
    <location>
        <begin position="508"/>
        <end position="537"/>
    </location>
</feature>
<keyword evidence="6 9" id="KW-0472">Membrane</keyword>
<keyword evidence="12" id="KW-1185">Reference proteome</keyword>
<evidence type="ECO:0000313" key="11">
    <source>
        <dbReference type="EMBL" id="QNP67906.1"/>
    </source>
</evidence>
<feature type="transmembrane region" description="Helical" evidence="9">
    <location>
        <begin position="119"/>
        <end position="142"/>
    </location>
</feature>
<evidence type="ECO:0000256" key="9">
    <source>
        <dbReference type="SAM" id="Phobius"/>
    </source>
</evidence>
<dbReference type="PRINTS" id="PR01036">
    <property type="entry name" value="TCRTETB"/>
</dbReference>
<feature type="transmembrane region" description="Helical" evidence="9">
    <location>
        <begin position="240"/>
        <end position="263"/>
    </location>
</feature>
<evidence type="ECO:0000259" key="10">
    <source>
        <dbReference type="PROSITE" id="PS50850"/>
    </source>
</evidence>
<dbReference type="NCBIfam" id="TIGR00711">
    <property type="entry name" value="efflux_EmrB"/>
    <property type="match status" value="1"/>
</dbReference>
<evidence type="ECO:0000256" key="3">
    <source>
        <dbReference type="ARBA" id="ARBA00022475"/>
    </source>
</evidence>
<feature type="transmembrane region" description="Helical" evidence="9">
    <location>
        <begin position="27"/>
        <end position="51"/>
    </location>
</feature>
<feature type="transmembrane region" description="Helical" evidence="9">
    <location>
        <begin position="95"/>
        <end position="113"/>
    </location>
</feature>
<dbReference type="InterPro" id="IPR036259">
    <property type="entry name" value="MFS_trans_sf"/>
</dbReference>
<dbReference type="AlphaFoldDB" id="A0A7H0I540"/>
<feature type="domain" description="Major facilitator superfamily (MFS) profile" evidence="10">
    <location>
        <begin position="29"/>
        <end position="506"/>
    </location>
</feature>
<feature type="transmembrane region" description="Helical" evidence="9">
    <location>
        <begin position="154"/>
        <end position="174"/>
    </location>
</feature>
<dbReference type="CDD" id="cd17321">
    <property type="entry name" value="MFS_MMR_MDR_like"/>
    <property type="match status" value="1"/>
</dbReference>
<evidence type="ECO:0000256" key="6">
    <source>
        <dbReference type="ARBA" id="ARBA00023136"/>
    </source>
</evidence>
<geneLocation type="plasmid" evidence="11 12">
    <name>unnamed2</name>
</geneLocation>
<dbReference type="InterPro" id="IPR004638">
    <property type="entry name" value="EmrB-like"/>
</dbReference>
<dbReference type="GO" id="GO:0005886">
    <property type="term" value="C:plasma membrane"/>
    <property type="evidence" value="ECO:0007669"/>
    <property type="project" value="UniProtKB-SubCell"/>
</dbReference>
<protein>
    <submittedName>
        <fullName evidence="11">MFS transporter</fullName>
    </submittedName>
</protein>